<protein>
    <submittedName>
        <fullName evidence="2">Peptidase M50</fullName>
    </submittedName>
</protein>
<dbReference type="EMBL" id="BMXA01000004">
    <property type="protein sequence ID" value="GHA14207.1"/>
    <property type="molecule type" value="Genomic_DNA"/>
</dbReference>
<feature type="transmembrane region" description="Helical" evidence="1">
    <location>
        <begin position="12"/>
        <end position="30"/>
    </location>
</feature>
<evidence type="ECO:0000313" key="3">
    <source>
        <dbReference type="Proteomes" id="UP000614811"/>
    </source>
</evidence>
<dbReference type="PANTHER" id="PTHR33979">
    <property type="entry name" value="OS02G0221600 PROTEIN"/>
    <property type="match status" value="1"/>
</dbReference>
<dbReference type="AlphaFoldDB" id="A0A918RVJ1"/>
<dbReference type="Proteomes" id="UP000614811">
    <property type="component" value="Unassembled WGS sequence"/>
</dbReference>
<dbReference type="RefSeq" id="WP_189401728.1">
    <property type="nucleotide sequence ID" value="NZ_BMXA01000004.1"/>
</dbReference>
<organism evidence="2 3">
    <name type="scientific">Arenicella chitinivorans</name>
    <dbReference type="NCBI Taxonomy" id="1329800"/>
    <lineage>
        <taxon>Bacteria</taxon>
        <taxon>Pseudomonadati</taxon>
        <taxon>Pseudomonadota</taxon>
        <taxon>Gammaproteobacteria</taxon>
        <taxon>Arenicellales</taxon>
        <taxon>Arenicellaceae</taxon>
        <taxon>Arenicella</taxon>
    </lineage>
</organism>
<gene>
    <name evidence="2" type="ORF">GCM10008090_24990</name>
</gene>
<feature type="transmembrane region" description="Helical" evidence="1">
    <location>
        <begin position="117"/>
        <end position="150"/>
    </location>
</feature>
<dbReference type="InterPro" id="IPR049500">
    <property type="entry name" value="Peptidase_M50B-like"/>
</dbReference>
<feature type="transmembrane region" description="Helical" evidence="1">
    <location>
        <begin position="36"/>
        <end position="62"/>
    </location>
</feature>
<proteinExistence type="predicted"/>
<keyword evidence="3" id="KW-1185">Reference proteome</keyword>
<comment type="caution">
    <text evidence="2">The sequence shown here is derived from an EMBL/GenBank/DDBJ whole genome shotgun (WGS) entry which is preliminary data.</text>
</comment>
<feature type="transmembrane region" description="Helical" evidence="1">
    <location>
        <begin position="83"/>
        <end position="105"/>
    </location>
</feature>
<evidence type="ECO:0000256" key="1">
    <source>
        <dbReference type="SAM" id="Phobius"/>
    </source>
</evidence>
<name>A0A918RVJ1_9GAMM</name>
<evidence type="ECO:0000313" key="2">
    <source>
        <dbReference type="EMBL" id="GHA14207.1"/>
    </source>
</evidence>
<sequence length="235" mass="25339">MAISLSHRQKAIAVLLLAGLVFYLLSWSSFGRLAQWPFIILTTFIHELGHGLTAIVVGGEFVSMHLYADASGLAKLRLPNNGLSRALAAAGGLLAPSLFGGVLIWAGRSTKRSSRVFLALSIVMLFSCILWIRSLFGLTVIGGLGVGFLALARLRRPGLHQFLIQFIGVHMLVDTLTRTLGYLMSSSAKVDGSIRHSDTAAIADALVGPPLLYGILIAISALSIFWFSLRATYFR</sequence>
<feature type="transmembrane region" description="Helical" evidence="1">
    <location>
        <begin position="162"/>
        <end position="183"/>
    </location>
</feature>
<keyword evidence="1" id="KW-1133">Transmembrane helix</keyword>
<keyword evidence="1" id="KW-0812">Transmembrane</keyword>
<reference evidence="2" key="2">
    <citation type="submission" date="2020-09" db="EMBL/GenBank/DDBJ databases">
        <authorList>
            <person name="Sun Q."/>
            <person name="Kim S."/>
        </authorList>
    </citation>
    <scope>NUCLEOTIDE SEQUENCE</scope>
    <source>
        <strain evidence="2">KCTC 12711</strain>
    </source>
</reference>
<accession>A0A918RVJ1</accession>
<keyword evidence="1" id="KW-0472">Membrane</keyword>
<reference evidence="2" key="1">
    <citation type="journal article" date="2014" name="Int. J. Syst. Evol. Microbiol.">
        <title>Complete genome sequence of Corynebacterium casei LMG S-19264T (=DSM 44701T), isolated from a smear-ripened cheese.</title>
        <authorList>
            <consortium name="US DOE Joint Genome Institute (JGI-PGF)"/>
            <person name="Walter F."/>
            <person name="Albersmeier A."/>
            <person name="Kalinowski J."/>
            <person name="Ruckert C."/>
        </authorList>
    </citation>
    <scope>NUCLEOTIDE SEQUENCE</scope>
    <source>
        <strain evidence="2">KCTC 12711</strain>
    </source>
</reference>
<feature type="transmembrane region" description="Helical" evidence="1">
    <location>
        <begin position="211"/>
        <end position="229"/>
    </location>
</feature>
<dbReference type="PANTHER" id="PTHR33979:SF2">
    <property type="entry name" value="PEPTIDASE M50B-LIKE-DOMAIN-CONTAINING PROTEIN"/>
    <property type="match status" value="1"/>
</dbReference>
<dbReference type="Pfam" id="PF13398">
    <property type="entry name" value="Peptidase_M50B"/>
    <property type="match status" value="1"/>
</dbReference>